<dbReference type="EMBL" id="JBHRZH010000037">
    <property type="protein sequence ID" value="MFC3765300.1"/>
    <property type="molecule type" value="Genomic_DNA"/>
</dbReference>
<dbReference type="Proteomes" id="UP001595699">
    <property type="component" value="Unassembled WGS sequence"/>
</dbReference>
<dbReference type="Gene3D" id="1.25.40.10">
    <property type="entry name" value="Tetratricopeptide repeat domain"/>
    <property type="match status" value="3"/>
</dbReference>
<feature type="DNA-binding region" description="OmpR/PhoB-type" evidence="5">
    <location>
        <begin position="1"/>
        <end position="87"/>
    </location>
</feature>
<protein>
    <submittedName>
        <fullName evidence="7">BTAD domain-containing putative transcriptional regulator</fullName>
    </submittedName>
</protein>
<dbReference type="PANTHER" id="PTHR35807">
    <property type="entry name" value="TRANSCRIPTIONAL REGULATOR REDD-RELATED"/>
    <property type="match status" value="1"/>
</dbReference>
<sequence length="937" mass="102029">MEFAVLGPLQVRDDERLVDLAPSQSRLLALLLCRPNQPVAAGALAAELWGDEDNGGRRLQLLVHRVRNALGARDRVVHERGGYSLRVLPGELDSERFGTLARAGAEALRSGQPHPAVRDLGDACRYWRGPPFDGLDDLPTVAIEVTRLDDLRLSALEQLHIAELETGHASAAVAGLAELVERHPLKERLGALLMIALHRCDRRAEALDVYQRSRRALIDELGLEPGAELQRVHAAILGDLVPQIVLFGEDRAAPAIGERAATVPRQLPPDTAGFVGRTAELDELTDVVRRRDSAAATPTVVAIVGAAGIGKTTFAVHWAHRVADEYPDGQVRIDLRGHSDHEPVSAAAVLGTILRAFDVRASELPEGEDERSALLRSHLAGKRVLLLLDNVRSPEQVRPLLPAADCLVVVTSRNQLSGLSVHDSAHRVTLDVLEPADALRLLTRAVGTRRATREPSSLAELAHLCGGIPLALRIAGERATRIPDQPLSDLVDELAGERDRLEHFGDLDDAAADLRAVFSWSYHALDAESARAFRLLGLHPSNTFSLPAAAVLVGESVARTQSMVDRLVSIHLLQRPQTDRYAFHDLIRLYAAELAHREESESTRADATRRMLDLYLQTVAVARDHIRPRTGLDVVIDPAESSVAPLPLTDSAEAITWLETERQVLIDCVGASADGGFDDHAWKIAWCLHSFFDHQQHHDDWVSTATIGLAAAKRLGGGRAAALAGNCLGSALLASSRIAEGLAAYEDALAEARRVGDVIRELVLVSNIGYAHARAGRHQEAIENYEHAAVVGAGSQPTTNLDLNLAASHGALGNYREAIRYSEHAIETYRRHGERLYAAIAQVNLAEAHLCLGEVDRADELCEEALAELRSLGQTTKGVSNAMVVRGRIHHARGDREAAREAWSQARAYVASSESERLDQIDELFDRPDEFRSRTVH</sequence>
<name>A0ABV7YNC6_9ACTN</name>
<keyword evidence="4" id="KW-0804">Transcription</keyword>
<dbReference type="PANTHER" id="PTHR35807:SF1">
    <property type="entry name" value="TRANSCRIPTIONAL REGULATOR REDD"/>
    <property type="match status" value="1"/>
</dbReference>
<dbReference type="SMART" id="SM01043">
    <property type="entry name" value="BTAD"/>
    <property type="match status" value="1"/>
</dbReference>
<dbReference type="InterPro" id="IPR005158">
    <property type="entry name" value="BTAD"/>
</dbReference>
<gene>
    <name evidence="7" type="ORF">ACFOUW_31000</name>
</gene>
<dbReference type="SMART" id="SM00862">
    <property type="entry name" value="Trans_reg_C"/>
    <property type="match status" value="1"/>
</dbReference>
<evidence type="ECO:0000256" key="2">
    <source>
        <dbReference type="ARBA" id="ARBA00023015"/>
    </source>
</evidence>
<dbReference type="InterPro" id="IPR016032">
    <property type="entry name" value="Sig_transdc_resp-reg_C-effctor"/>
</dbReference>
<dbReference type="RefSeq" id="WP_205121314.1">
    <property type="nucleotide sequence ID" value="NZ_JAFBCM010000001.1"/>
</dbReference>
<feature type="domain" description="OmpR/PhoB-type" evidence="6">
    <location>
        <begin position="1"/>
        <end position="87"/>
    </location>
</feature>
<organism evidence="7 8">
    <name type="scientific">Tenggerimyces flavus</name>
    <dbReference type="NCBI Taxonomy" id="1708749"/>
    <lineage>
        <taxon>Bacteria</taxon>
        <taxon>Bacillati</taxon>
        <taxon>Actinomycetota</taxon>
        <taxon>Actinomycetes</taxon>
        <taxon>Propionibacteriales</taxon>
        <taxon>Nocardioidaceae</taxon>
        <taxon>Tenggerimyces</taxon>
    </lineage>
</organism>
<dbReference type="Pfam" id="PF13424">
    <property type="entry name" value="TPR_12"/>
    <property type="match status" value="1"/>
</dbReference>
<evidence type="ECO:0000256" key="1">
    <source>
        <dbReference type="ARBA" id="ARBA00005820"/>
    </source>
</evidence>
<dbReference type="InterPro" id="IPR027417">
    <property type="entry name" value="P-loop_NTPase"/>
</dbReference>
<keyword evidence="3 5" id="KW-0238">DNA-binding</keyword>
<dbReference type="SUPFAM" id="SSF46894">
    <property type="entry name" value="C-terminal effector domain of the bipartite response regulators"/>
    <property type="match status" value="1"/>
</dbReference>
<dbReference type="Pfam" id="PF03704">
    <property type="entry name" value="BTAD"/>
    <property type="match status" value="1"/>
</dbReference>
<dbReference type="PRINTS" id="PR00364">
    <property type="entry name" value="DISEASERSIST"/>
</dbReference>
<dbReference type="Gene3D" id="1.10.10.10">
    <property type="entry name" value="Winged helix-like DNA-binding domain superfamily/Winged helix DNA-binding domain"/>
    <property type="match status" value="1"/>
</dbReference>
<evidence type="ECO:0000256" key="4">
    <source>
        <dbReference type="ARBA" id="ARBA00023163"/>
    </source>
</evidence>
<keyword evidence="8" id="KW-1185">Reference proteome</keyword>
<comment type="caution">
    <text evidence="7">The sequence shown here is derived from an EMBL/GenBank/DDBJ whole genome shotgun (WGS) entry which is preliminary data.</text>
</comment>
<dbReference type="InterPro" id="IPR051677">
    <property type="entry name" value="AfsR-DnrI-RedD_regulator"/>
</dbReference>
<evidence type="ECO:0000256" key="5">
    <source>
        <dbReference type="PROSITE-ProRule" id="PRU01091"/>
    </source>
</evidence>
<dbReference type="SMART" id="SM00028">
    <property type="entry name" value="TPR"/>
    <property type="match status" value="5"/>
</dbReference>
<dbReference type="InterPro" id="IPR036388">
    <property type="entry name" value="WH-like_DNA-bd_sf"/>
</dbReference>
<dbReference type="CDD" id="cd15831">
    <property type="entry name" value="BTAD"/>
    <property type="match status" value="1"/>
</dbReference>
<reference evidence="8" key="1">
    <citation type="journal article" date="2019" name="Int. J. Syst. Evol. Microbiol.">
        <title>The Global Catalogue of Microorganisms (GCM) 10K type strain sequencing project: providing services to taxonomists for standard genome sequencing and annotation.</title>
        <authorList>
            <consortium name="The Broad Institute Genomics Platform"/>
            <consortium name="The Broad Institute Genome Sequencing Center for Infectious Disease"/>
            <person name="Wu L."/>
            <person name="Ma J."/>
        </authorList>
    </citation>
    <scope>NUCLEOTIDE SEQUENCE [LARGE SCALE GENOMIC DNA]</scope>
    <source>
        <strain evidence="8">CGMCC 4.7241</strain>
    </source>
</reference>
<comment type="similarity">
    <text evidence="1">Belongs to the AfsR/DnrI/RedD regulatory family.</text>
</comment>
<accession>A0ABV7YNC6</accession>
<dbReference type="PROSITE" id="PS51755">
    <property type="entry name" value="OMPR_PHOB"/>
    <property type="match status" value="1"/>
</dbReference>
<dbReference type="InterPro" id="IPR001867">
    <property type="entry name" value="OmpR/PhoB-type_DNA-bd"/>
</dbReference>
<dbReference type="Gene3D" id="3.40.50.300">
    <property type="entry name" value="P-loop containing nucleotide triphosphate hydrolases"/>
    <property type="match status" value="1"/>
</dbReference>
<dbReference type="SUPFAM" id="SSF52540">
    <property type="entry name" value="P-loop containing nucleoside triphosphate hydrolases"/>
    <property type="match status" value="1"/>
</dbReference>
<evidence type="ECO:0000256" key="3">
    <source>
        <dbReference type="ARBA" id="ARBA00023125"/>
    </source>
</evidence>
<evidence type="ECO:0000313" key="8">
    <source>
        <dbReference type="Proteomes" id="UP001595699"/>
    </source>
</evidence>
<dbReference type="InterPro" id="IPR002182">
    <property type="entry name" value="NB-ARC"/>
</dbReference>
<evidence type="ECO:0000313" key="7">
    <source>
        <dbReference type="EMBL" id="MFC3765300.1"/>
    </source>
</evidence>
<proteinExistence type="inferred from homology"/>
<dbReference type="InterPro" id="IPR019734">
    <property type="entry name" value="TPR_rpt"/>
</dbReference>
<dbReference type="Pfam" id="PF00931">
    <property type="entry name" value="NB-ARC"/>
    <property type="match status" value="1"/>
</dbReference>
<dbReference type="InterPro" id="IPR011990">
    <property type="entry name" value="TPR-like_helical_dom_sf"/>
</dbReference>
<evidence type="ECO:0000259" key="6">
    <source>
        <dbReference type="PROSITE" id="PS51755"/>
    </source>
</evidence>
<keyword evidence="2" id="KW-0805">Transcription regulation</keyword>
<dbReference type="Pfam" id="PF00486">
    <property type="entry name" value="Trans_reg_C"/>
    <property type="match status" value="1"/>
</dbReference>
<dbReference type="SUPFAM" id="SSF48452">
    <property type="entry name" value="TPR-like"/>
    <property type="match status" value="2"/>
</dbReference>